<reference evidence="2" key="2">
    <citation type="submission" date="2022-06" db="UniProtKB">
        <authorList>
            <consortium name="EnsemblMetazoa"/>
        </authorList>
    </citation>
    <scope>IDENTIFICATION</scope>
    <source>
        <strain evidence="2">PS312</strain>
    </source>
</reference>
<dbReference type="PANTHER" id="PTHR11046">
    <property type="entry name" value="OLIGORIBONUCLEASE, MITOCHONDRIAL"/>
    <property type="match status" value="1"/>
</dbReference>
<dbReference type="GO" id="GO:0000175">
    <property type="term" value="F:3'-5'-RNA exonuclease activity"/>
    <property type="evidence" value="ECO:0007669"/>
    <property type="project" value="InterPro"/>
</dbReference>
<evidence type="ECO:0000313" key="2">
    <source>
        <dbReference type="EnsemblMetazoa" id="PPA33485.1"/>
    </source>
</evidence>
<protein>
    <submittedName>
        <fullName evidence="2">Uncharacterized protein</fullName>
    </submittedName>
</protein>
<proteinExistence type="predicted"/>
<evidence type="ECO:0000256" key="1">
    <source>
        <dbReference type="ARBA" id="ARBA00022722"/>
    </source>
</evidence>
<dbReference type="PANTHER" id="PTHR11046:SF25">
    <property type="match status" value="1"/>
</dbReference>
<name>A0A2A6BPQ6_PRIPA</name>
<evidence type="ECO:0000313" key="3">
    <source>
        <dbReference type="Proteomes" id="UP000005239"/>
    </source>
</evidence>
<dbReference type="Proteomes" id="UP000005239">
    <property type="component" value="Unassembled WGS sequence"/>
</dbReference>
<keyword evidence="1" id="KW-0378">Hydrolase</keyword>
<dbReference type="InterPro" id="IPR022894">
    <property type="entry name" value="Oligoribonuclease"/>
</dbReference>
<dbReference type="AlphaFoldDB" id="A0A2A6BPQ6"/>
<keyword evidence="1" id="KW-0540">Nuclease</keyword>
<reference evidence="3" key="1">
    <citation type="journal article" date="2008" name="Nat. Genet.">
        <title>The Pristionchus pacificus genome provides a unique perspective on nematode lifestyle and parasitism.</title>
        <authorList>
            <person name="Dieterich C."/>
            <person name="Clifton S.W."/>
            <person name="Schuster L.N."/>
            <person name="Chinwalla A."/>
            <person name="Delehaunty K."/>
            <person name="Dinkelacker I."/>
            <person name="Fulton L."/>
            <person name="Fulton R."/>
            <person name="Godfrey J."/>
            <person name="Minx P."/>
            <person name="Mitreva M."/>
            <person name="Roeseler W."/>
            <person name="Tian H."/>
            <person name="Witte H."/>
            <person name="Yang S.P."/>
            <person name="Wilson R.K."/>
            <person name="Sommer R.J."/>
        </authorList>
    </citation>
    <scope>NUCLEOTIDE SEQUENCE [LARGE SCALE GENOMIC DNA]</scope>
    <source>
        <strain evidence="3">PS312</strain>
    </source>
</reference>
<accession>A0A8R1ULI7</accession>
<gene>
    <name evidence="2" type="primary">WBGene00206345</name>
</gene>
<keyword evidence="3" id="KW-1185">Reference proteome</keyword>
<dbReference type="EnsemblMetazoa" id="PPA33485.1">
    <property type="protein sequence ID" value="PPA33485.1"/>
    <property type="gene ID" value="WBGene00206345"/>
</dbReference>
<dbReference type="OrthoDB" id="6414146at2759"/>
<sequence>GEVSDHDDRWFKCEGCCPTRDRLFYGKGQFIAHTSLLRLCPLPSSHFNYCRPLGSRRRCSIECGSYRNFELKSNRNLCSNAGGIRLNCCCLWSRLVVVSATSFCPIEEQVEYNDSSSTFFLYIYSLQLLYKGISPHVGRHCYRQWLLGRGTFEYVCTVYSADELLRDELVLVQLQILGLLDQKITGPLWRIAENLGVIEGGQYHRDLLIFVDACIGNPSLFFSGECPTISIPPSYELFREEGILMRSLVDSSPSPLALDVAVRVLRSCASYLKDVLSQTMAGGIYSNPTDEVVESAQSAPATNRAVESAFAYMDYLYRRSPNTRFFRYDAITCFVLNHVAEWLDGKSTRERTLILEKALKGRNEIVREEQKRADQLGEAIVRKMEAEKVDYERKVLRSDVRKSKITQELGTTGLLYTESMIDCAIHGLRQSDAINLIKGQLRYRKKVLGQVATHRMSYRFSEGGVQLSLDTLVSHLKELVGADSTSGALEEDDFRSFYLGRTCELTCDITLSDGNVIDGECTIDNIISDGSGEVTIHLNGSSGIFTISRSLFEDLINDDAIVPLRHFPSLFFSH</sequence>
<organism evidence="2 3">
    <name type="scientific">Pristionchus pacificus</name>
    <name type="common">Parasitic nematode worm</name>
    <dbReference type="NCBI Taxonomy" id="54126"/>
    <lineage>
        <taxon>Eukaryota</taxon>
        <taxon>Metazoa</taxon>
        <taxon>Ecdysozoa</taxon>
        <taxon>Nematoda</taxon>
        <taxon>Chromadorea</taxon>
        <taxon>Rhabditida</taxon>
        <taxon>Rhabditina</taxon>
        <taxon>Diplogasteromorpha</taxon>
        <taxon>Diplogasteroidea</taxon>
        <taxon>Neodiplogasteridae</taxon>
        <taxon>Pristionchus</taxon>
    </lineage>
</organism>
<accession>A0A2A6BPQ6</accession>